<evidence type="ECO:0000313" key="10">
    <source>
        <dbReference type="Proteomes" id="UP001141933"/>
    </source>
</evidence>
<keyword evidence="3" id="KW-0813">Transport</keyword>
<dbReference type="InterPro" id="IPR003423">
    <property type="entry name" value="OMP_efflux"/>
</dbReference>
<dbReference type="RefSeq" id="WP_269878469.1">
    <property type="nucleotide sequence ID" value="NZ_JAPZVM010000009.1"/>
</dbReference>
<evidence type="ECO:0000256" key="7">
    <source>
        <dbReference type="ARBA" id="ARBA00023237"/>
    </source>
</evidence>
<keyword evidence="10" id="KW-1185">Reference proteome</keyword>
<protein>
    <submittedName>
        <fullName evidence="9">TolC family protein</fullName>
    </submittedName>
</protein>
<comment type="similarity">
    <text evidence="2">Belongs to the outer membrane factor (OMF) (TC 1.B.17) family.</text>
</comment>
<dbReference type="SUPFAM" id="SSF56954">
    <property type="entry name" value="Outer membrane efflux proteins (OEP)"/>
    <property type="match status" value="1"/>
</dbReference>
<keyword evidence="6" id="KW-0472">Membrane</keyword>
<dbReference type="InterPro" id="IPR051906">
    <property type="entry name" value="TolC-like"/>
</dbReference>
<comment type="subcellular location">
    <subcellularLocation>
        <location evidence="1">Cell outer membrane</location>
    </subcellularLocation>
</comment>
<proteinExistence type="inferred from homology"/>
<keyword evidence="5" id="KW-0812">Transmembrane</keyword>
<dbReference type="PANTHER" id="PTHR30026">
    <property type="entry name" value="OUTER MEMBRANE PROTEIN TOLC"/>
    <property type="match status" value="1"/>
</dbReference>
<keyword evidence="4" id="KW-1134">Transmembrane beta strand</keyword>
<evidence type="ECO:0000256" key="6">
    <source>
        <dbReference type="ARBA" id="ARBA00023136"/>
    </source>
</evidence>
<evidence type="ECO:0000256" key="3">
    <source>
        <dbReference type="ARBA" id="ARBA00022448"/>
    </source>
</evidence>
<evidence type="ECO:0000256" key="8">
    <source>
        <dbReference type="SAM" id="Coils"/>
    </source>
</evidence>
<comment type="caution">
    <text evidence="9">The sequence shown here is derived from an EMBL/GenBank/DDBJ whole genome shotgun (WGS) entry which is preliminary data.</text>
</comment>
<organism evidence="9 10">
    <name type="scientific">Phocaeicola acetigenes</name>
    <dbReference type="NCBI Taxonomy" id="3016083"/>
    <lineage>
        <taxon>Bacteria</taxon>
        <taxon>Pseudomonadati</taxon>
        <taxon>Bacteroidota</taxon>
        <taxon>Bacteroidia</taxon>
        <taxon>Bacteroidales</taxon>
        <taxon>Bacteroidaceae</taxon>
        <taxon>Phocaeicola</taxon>
    </lineage>
</organism>
<accession>A0ABT4PJC8</accession>
<dbReference type="EMBL" id="JAPZVM010000009">
    <property type="protein sequence ID" value="MCZ8373160.1"/>
    <property type="molecule type" value="Genomic_DNA"/>
</dbReference>
<gene>
    <name evidence="9" type="ORF">O6P32_10660</name>
</gene>
<dbReference type="Gene3D" id="1.20.1600.10">
    <property type="entry name" value="Outer membrane efflux proteins (OEP)"/>
    <property type="match status" value="1"/>
</dbReference>
<feature type="coiled-coil region" evidence="8">
    <location>
        <begin position="36"/>
        <end position="63"/>
    </location>
</feature>
<dbReference type="Pfam" id="PF02321">
    <property type="entry name" value="OEP"/>
    <property type="match status" value="2"/>
</dbReference>
<sequence length="428" mass="47985">MKVNKRNIVLSLIACTCLAPVSGQHIYTLDECINSALKYNVKVRNAENDLEMAKHDKKEAFTKYFPNISAVGSGFIANEPLVQMQMSPEAKMEMLKDGMLGGISATMPLFTGGQIVNGNKLAELGVNMKALQKKQTDDEVRLEVERYFWQIVMLKEKLKTISLVEKQLERLETDVQASVDAGIVTRNDLLQVQLKKNDVLSGKIQLENSLNVSLSLLGQYIGAKSDSIDVAFVVEEHLSESPQTLFCNHTDAVERTNEYGLLKQNLQASKLQYKMAVGKNLPTVAIGGGLVYDNFVMGQDQSFYMGFVTVSVPISGWWGGTHSIKKHKLQVKNAENLLNDNSEMLVIRMQNVWNTLNDSYRKAEIALLSVEQSSENLRLNMDYYSAGTAAMSELLDAQTLYQQSRDKYVEAYTNYELSKREYLQATGR</sequence>
<keyword evidence="8" id="KW-0175">Coiled coil</keyword>
<evidence type="ECO:0000256" key="2">
    <source>
        <dbReference type="ARBA" id="ARBA00007613"/>
    </source>
</evidence>
<evidence type="ECO:0000256" key="4">
    <source>
        <dbReference type="ARBA" id="ARBA00022452"/>
    </source>
</evidence>
<name>A0ABT4PJC8_9BACT</name>
<dbReference type="PANTHER" id="PTHR30026:SF20">
    <property type="entry name" value="OUTER MEMBRANE PROTEIN TOLC"/>
    <property type="match status" value="1"/>
</dbReference>
<evidence type="ECO:0000256" key="1">
    <source>
        <dbReference type="ARBA" id="ARBA00004442"/>
    </source>
</evidence>
<evidence type="ECO:0000313" key="9">
    <source>
        <dbReference type="EMBL" id="MCZ8373160.1"/>
    </source>
</evidence>
<reference evidence="9" key="1">
    <citation type="submission" date="2022-12" db="EMBL/GenBank/DDBJ databases">
        <title>Phocaeicola acetigenes sp. nov., isolated feces from a healthy human.</title>
        <authorList>
            <person name="Do H."/>
            <person name="Ha Y.B."/>
            <person name="Kim J.-S."/>
            <person name="Suh M.K."/>
            <person name="Kim H.S."/>
            <person name="Lee J.-S."/>
        </authorList>
    </citation>
    <scope>NUCLEOTIDE SEQUENCE</scope>
    <source>
        <strain evidence="9">KGMB11183</strain>
    </source>
</reference>
<evidence type="ECO:0000256" key="5">
    <source>
        <dbReference type="ARBA" id="ARBA00022692"/>
    </source>
</evidence>
<keyword evidence="7" id="KW-0998">Cell outer membrane</keyword>
<dbReference type="Proteomes" id="UP001141933">
    <property type="component" value="Unassembled WGS sequence"/>
</dbReference>